<evidence type="ECO:0000313" key="4">
    <source>
        <dbReference type="Proteomes" id="UP001292094"/>
    </source>
</evidence>
<evidence type="ECO:0000256" key="1">
    <source>
        <dbReference type="PROSITE-ProRule" id="PRU00475"/>
    </source>
</evidence>
<gene>
    <name evidence="3" type="ORF">Pmani_009765</name>
</gene>
<dbReference type="Proteomes" id="UP001292094">
    <property type="component" value="Unassembled WGS sequence"/>
</dbReference>
<evidence type="ECO:0000313" key="3">
    <source>
        <dbReference type="EMBL" id="KAK4319306.1"/>
    </source>
</evidence>
<dbReference type="AlphaFoldDB" id="A0AAE1Q3G6"/>
<accession>A0AAE1Q3G6</accession>
<evidence type="ECO:0000259" key="2">
    <source>
        <dbReference type="PROSITE" id="PS51136"/>
    </source>
</evidence>
<sequence length="67" mass="7079">MLWTCEVTGRPNLTYAEAAQSEARARKSLANIPRSQAADTAGSIVHLFLGGGGYSSSSLVINEDNSH</sequence>
<reference evidence="3" key="1">
    <citation type="submission" date="2023-11" db="EMBL/GenBank/DDBJ databases">
        <title>Genome assemblies of two species of porcelain crab, Petrolisthes cinctipes and Petrolisthes manimaculis (Anomura: Porcellanidae).</title>
        <authorList>
            <person name="Angst P."/>
        </authorList>
    </citation>
    <scope>NUCLEOTIDE SEQUENCE</scope>
    <source>
        <strain evidence="3">PB745_02</strain>
        <tissue evidence="3">Gill</tissue>
    </source>
</reference>
<organism evidence="3 4">
    <name type="scientific">Petrolisthes manimaculis</name>
    <dbReference type="NCBI Taxonomy" id="1843537"/>
    <lineage>
        <taxon>Eukaryota</taxon>
        <taxon>Metazoa</taxon>
        <taxon>Ecdysozoa</taxon>
        <taxon>Arthropoda</taxon>
        <taxon>Crustacea</taxon>
        <taxon>Multicrustacea</taxon>
        <taxon>Malacostraca</taxon>
        <taxon>Eumalacostraca</taxon>
        <taxon>Eucarida</taxon>
        <taxon>Decapoda</taxon>
        <taxon>Pleocyemata</taxon>
        <taxon>Anomura</taxon>
        <taxon>Galatheoidea</taxon>
        <taxon>Porcellanidae</taxon>
        <taxon>Petrolisthes</taxon>
    </lineage>
</organism>
<dbReference type="EMBL" id="JAWZYT010000766">
    <property type="protein sequence ID" value="KAK4319306.1"/>
    <property type="molecule type" value="Genomic_DNA"/>
</dbReference>
<protein>
    <recommendedName>
        <fullName evidence="2">WAC domain-containing protein</fullName>
    </recommendedName>
</protein>
<comment type="subcellular location">
    <subcellularLocation>
        <location evidence="1">Nucleus</location>
    </subcellularLocation>
</comment>
<dbReference type="InterPro" id="IPR013136">
    <property type="entry name" value="WSTF_Acf1_Cbp146"/>
</dbReference>
<comment type="caution">
    <text evidence="3">The sequence shown here is derived from an EMBL/GenBank/DDBJ whole genome shotgun (WGS) entry which is preliminary data.</text>
</comment>
<proteinExistence type="predicted"/>
<keyword evidence="1" id="KW-0539">Nucleus</keyword>
<dbReference type="PROSITE" id="PS51136">
    <property type="entry name" value="WAC"/>
    <property type="match status" value="1"/>
</dbReference>
<keyword evidence="4" id="KW-1185">Reference proteome</keyword>
<name>A0AAE1Q3G6_9EUCA</name>
<dbReference type="Pfam" id="PF10537">
    <property type="entry name" value="WAC_Acf1_DNA_bd"/>
    <property type="match status" value="1"/>
</dbReference>
<dbReference type="GO" id="GO:0005634">
    <property type="term" value="C:nucleus"/>
    <property type="evidence" value="ECO:0007669"/>
    <property type="project" value="UniProtKB-SubCell"/>
</dbReference>
<feature type="domain" description="WAC" evidence="2">
    <location>
        <begin position="1"/>
        <end position="67"/>
    </location>
</feature>